<accession>A0ABS3L433</accession>
<dbReference type="RefSeq" id="WP_157772535.1">
    <property type="nucleotide sequence ID" value="NZ_BMCF01000001.1"/>
</dbReference>
<keyword evidence="3" id="KW-1185">Reference proteome</keyword>
<proteinExistence type="predicted"/>
<protein>
    <submittedName>
        <fullName evidence="2">Uncharacterized protein</fullName>
    </submittedName>
</protein>
<dbReference type="Proteomes" id="UP000664081">
    <property type="component" value="Unassembled WGS sequence"/>
</dbReference>
<evidence type="ECO:0000313" key="2">
    <source>
        <dbReference type="EMBL" id="MBO1228316.1"/>
    </source>
</evidence>
<evidence type="ECO:0000256" key="1">
    <source>
        <dbReference type="SAM" id="MobiDB-lite"/>
    </source>
</evidence>
<dbReference type="EMBL" id="JAFNLT010000015">
    <property type="protein sequence ID" value="MBO1228316.1"/>
    <property type="molecule type" value="Genomic_DNA"/>
</dbReference>
<comment type="caution">
    <text evidence="2">The sequence shown here is derived from an EMBL/GenBank/DDBJ whole genome shotgun (WGS) entry which is preliminary data.</text>
</comment>
<sequence>MMMMIGILTPLLVIGFIVMSIMEEKKRNKREQENKGENNISNENKNEKEDSNNGK</sequence>
<feature type="compositionally biased region" description="Basic and acidic residues" evidence="1">
    <location>
        <begin position="44"/>
        <end position="55"/>
    </location>
</feature>
<feature type="compositionally biased region" description="Basic and acidic residues" evidence="1">
    <location>
        <begin position="26"/>
        <end position="36"/>
    </location>
</feature>
<reference evidence="2 3" key="1">
    <citation type="submission" date="2021-03" db="EMBL/GenBank/DDBJ databases">
        <title>Staphylococci and Mammaliicocci in bats.</title>
        <authorList>
            <person name="Fountain K."/>
        </authorList>
    </citation>
    <scope>NUCLEOTIDE SEQUENCE [LARGE SCALE GENOMIC DNA]</scope>
    <source>
        <strain evidence="2 3">18_1_E_SW</strain>
    </source>
</reference>
<organism evidence="2 3">
    <name type="scientific">Staphylococcus nepalensis</name>
    <dbReference type="NCBI Taxonomy" id="214473"/>
    <lineage>
        <taxon>Bacteria</taxon>
        <taxon>Bacillati</taxon>
        <taxon>Bacillota</taxon>
        <taxon>Bacilli</taxon>
        <taxon>Bacillales</taxon>
        <taxon>Staphylococcaceae</taxon>
        <taxon>Staphylococcus</taxon>
    </lineage>
</organism>
<name>A0ABS3L433_9STAP</name>
<evidence type="ECO:0000313" key="3">
    <source>
        <dbReference type="Proteomes" id="UP000664081"/>
    </source>
</evidence>
<dbReference type="GeneID" id="66778217"/>
<gene>
    <name evidence="2" type="ORF">J3T88_13535</name>
</gene>
<feature type="region of interest" description="Disordered" evidence="1">
    <location>
        <begin position="26"/>
        <end position="55"/>
    </location>
</feature>